<dbReference type="AlphaFoldDB" id="A0A498JE98"/>
<organism evidence="2 3">
    <name type="scientific">Malus domestica</name>
    <name type="common">Apple</name>
    <name type="synonym">Pyrus malus</name>
    <dbReference type="NCBI Taxonomy" id="3750"/>
    <lineage>
        <taxon>Eukaryota</taxon>
        <taxon>Viridiplantae</taxon>
        <taxon>Streptophyta</taxon>
        <taxon>Embryophyta</taxon>
        <taxon>Tracheophyta</taxon>
        <taxon>Spermatophyta</taxon>
        <taxon>Magnoliopsida</taxon>
        <taxon>eudicotyledons</taxon>
        <taxon>Gunneridae</taxon>
        <taxon>Pentapetalae</taxon>
        <taxon>rosids</taxon>
        <taxon>fabids</taxon>
        <taxon>Rosales</taxon>
        <taxon>Rosaceae</taxon>
        <taxon>Amygdaloideae</taxon>
        <taxon>Maleae</taxon>
        <taxon>Malus</taxon>
    </lineage>
</organism>
<sequence>MLKRKSLPNILRDNEAKMNKQHGMIVLELQNNILRKSLNRANLNRKSLGKNLRRLGLKRKSSRKISRQLRLKRKSFRKLSRKLRLKRNILKTSLCRSRLIRRHLARKWLICRVRLIKTKSVIEQKDAEKEALTEKLRQKEAGKAKLNKSLERFWDKTARAEQNECQKEELEKMVEESN</sequence>
<evidence type="ECO:0000313" key="3">
    <source>
        <dbReference type="Proteomes" id="UP000290289"/>
    </source>
</evidence>
<keyword evidence="1" id="KW-0175">Coiled coil</keyword>
<evidence type="ECO:0000313" key="2">
    <source>
        <dbReference type="EMBL" id="RXH93147.1"/>
    </source>
</evidence>
<gene>
    <name evidence="2" type="ORF">DVH24_013723</name>
</gene>
<dbReference type="Proteomes" id="UP000290289">
    <property type="component" value="Chromosome 7"/>
</dbReference>
<accession>A0A498JE98</accession>
<reference evidence="2 3" key="1">
    <citation type="submission" date="2018-10" db="EMBL/GenBank/DDBJ databases">
        <title>A high-quality apple genome assembly.</title>
        <authorList>
            <person name="Hu J."/>
        </authorList>
    </citation>
    <scope>NUCLEOTIDE SEQUENCE [LARGE SCALE GENOMIC DNA]</scope>
    <source>
        <strain evidence="3">cv. HFTH1</strain>
        <tissue evidence="2">Young leaf</tissue>
    </source>
</reference>
<proteinExistence type="predicted"/>
<feature type="coiled-coil region" evidence="1">
    <location>
        <begin position="122"/>
        <end position="149"/>
    </location>
</feature>
<evidence type="ECO:0000256" key="1">
    <source>
        <dbReference type="SAM" id="Coils"/>
    </source>
</evidence>
<comment type="caution">
    <text evidence="2">The sequence shown here is derived from an EMBL/GenBank/DDBJ whole genome shotgun (WGS) entry which is preliminary data.</text>
</comment>
<name>A0A498JE98_MALDO</name>
<keyword evidence="3" id="KW-1185">Reference proteome</keyword>
<protein>
    <submittedName>
        <fullName evidence="2">Uncharacterized protein</fullName>
    </submittedName>
</protein>
<dbReference type="EMBL" id="RDQH01000333">
    <property type="protein sequence ID" value="RXH93147.1"/>
    <property type="molecule type" value="Genomic_DNA"/>
</dbReference>